<accession>A0A5H2UHR2</accession>
<protein>
    <submittedName>
        <fullName evidence="1">Uncharacterized protein</fullName>
    </submittedName>
</protein>
<dbReference type="EMBL" id="MK257723">
    <property type="protein sequence ID" value="AZU99413.1"/>
    <property type="molecule type" value="Genomic_DNA"/>
</dbReference>
<evidence type="ECO:0000313" key="1">
    <source>
        <dbReference type="EMBL" id="AZU99413.1"/>
    </source>
</evidence>
<organism evidence="1 2">
    <name type="scientific">Acinetobacter phage vB_AbaP_APK37</name>
    <dbReference type="NCBI Taxonomy" id="2500564"/>
    <lineage>
        <taxon>Viruses</taxon>
        <taxon>Duplodnaviria</taxon>
        <taxon>Heunggongvirae</taxon>
        <taxon>Uroviricota</taxon>
        <taxon>Caudoviricetes</taxon>
        <taxon>Autographivirales</taxon>
        <taxon>Autoscriptoviridae</taxon>
        <taxon>Beijerinckvirinae</taxon>
        <taxon>Friunavirus</taxon>
        <taxon>Friunavirus APK37</taxon>
    </lineage>
</organism>
<proteinExistence type="predicted"/>
<name>A0A5H2UHR2_9CAUD</name>
<reference evidence="1 2" key="1">
    <citation type="submission" date="2018-12" db="EMBL/GenBank/DDBJ databases">
        <authorList>
            <person name="Popova A.V."/>
            <person name="Shneider M.M."/>
            <person name="Mikhailova Y.V."/>
            <person name="Shagin D.A."/>
        </authorList>
    </citation>
    <scope>NUCLEOTIDE SEQUENCE [LARGE SCALE GENOMIC DNA]</scope>
</reference>
<gene>
    <name evidence="1" type="ORF">APK37_12</name>
</gene>
<dbReference type="Proteomes" id="UP000326596">
    <property type="component" value="Segment"/>
</dbReference>
<evidence type="ECO:0000313" key="2">
    <source>
        <dbReference type="Proteomes" id="UP000326596"/>
    </source>
</evidence>
<keyword evidence="2" id="KW-1185">Reference proteome</keyword>
<sequence>MHGYKYTVGDRVYRSRGTYTHSVLPIGRGTVLGHNGRLVLVQFDNGLKWYCDIKFIKPLVRVVG</sequence>